<keyword evidence="3" id="KW-1185">Reference proteome</keyword>
<evidence type="ECO:0000313" key="2">
    <source>
        <dbReference type="EMBL" id="GHF78259.1"/>
    </source>
</evidence>
<dbReference type="SUPFAM" id="SSF47336">
    <property type="entry name" value="ACP-like"/>
    <property type="match status" value="1"/>
</dbReference>
<dbReference type="Pfam" id="PF00550">
    <property type="entry name" value="PP-binding"/>
    <property type="match status" value="1"/>
</dbReference>
<accession>A0A8H9MEK4</accession>
<reference evidence="2" key="2">
    <citation type="submission" date="2020-09" db="EMBL/GenBank/DDBJ databases">
        <authorList>
            <person name="Sun Q."/>
            <person name="Zhou Y."/>
        </authorList>
    </citation>
    <scope>NUCLEOTIDE SEQUENCE</scope>
    <source>
        <strain evidence="2">CGMCC 4.7679</strain>
    </source>
</reference>
<feature type="domain" description="Carrier" evidence="1">
    <location>
        <begin position="4"/>
        <end position="77"/>
    </location>
</feature>
<dbReference type="PROSITE" id="PS50075">
    <property type="entry name" value="CARRIER"/>
    <property type="match status" value="1"/>
</dbReference>
<dbReference type="InterPro" id="IPR009081">
    <property type="entry name" value="PP-bd_ACP"/>
</dbReference>
<dbReference type="Proteomes" id="UP000658656">
    <property type="component" value="Unassembled WGS sequence"/>
</dbReference>
<dbReference type="EMBL" id="BNAV01000012">
    <property type="protein sequence ID" value="GHF78259.1"/>
    <property type="molecule type" value="Genomic_DNA"/>
</dbReference>
<gene>
    <name evidence="2" type="ORF">GCM10017566_60670</name>
</gene>
<dbReference type="RefSeq" id="WP_221216359.1">
    <property type="nucleotide sequence ID" value="NZ_BNAV01000012.1"/>
</dbReference>
<dbReference type="InterPro" id="IPR036736">
    <property type="entry name" value="ACP-like_sf"/>
</dbReference>
<dbReference type="Gene3D" id="1.10.1200.10">
    <property type="entry name" value="ACP-like"/>
    <property type="match status" value="1"/>
</dbReference>
<organism evidence="2 3">
    <name type="scientific">Amycolatopsis bartoniae</name>
    <dbReference type="NCBI Taxonomy" id="941986"/>
    <lineage>
        <taxon>Bacteria</taxon>
        <taxon>Bacillati</taxon>
        <taxon>Actinomycetota</taxon>
        <taxon>Actinomycetes</taxon>
        <taxon>Pseudonocardiales</taxon>
        <taxon>Pseudonocardiaceae</taxon>
        <taxon>Amycolatopsis</taxon>
    </lineage>
</organism>
<evidence type="ECO:0000259" key="1">
    <source>
        <dbReference type="PROSITE" id="PS50075"/>
    </source>
</evidence>
<comment type="caution">
    <text evidence="2">The sequence shown here is derived from an EMBL/GenBank/DDBJ whole genome shotgun (WGS) entry which is preliminary data.</text>
</comment>
<name>A0A8H9MEK4_9PSEU</name>
<protein>
    <recommendedName>
        <fullName evidence="1">Carrier domain-containing protein</fullName>
    </recommendedName>
</protein>
<sequence>MVDIPTFEEMRETVAELVGADPAAITPETDLLELGVTSLGMMRLVNRFRRAGLAVEFRVLSAEPTLGAWLRHVAAVAADVTART</sequence>
<proteinExistence type="predicted"/>
<reference evidence="2" key="1">
    <citation type="journal article" date="2014" name="Int. J. Syst. Evol. Microbiol.">
        <title>Complete genome sequence of Corynebacterium casei LMG S-19264T (=DSM 44701T), isolated from a smear-ripened cheese.</title>
        <authorList>
            <consortium name="US DOE Joint Genome Institute (JGI-PGF)"/>
            <person name="Walter F."/>
            <person name="Albersmeier A."/>
            <person name="Kalinowski J."/>
            <person name="Ruckert C."/>
        </authorList>
    </citation>
    <scope>NUCLEOTIDE SEQUENCE</scope>
    <source>
        <strain evidence="2">CGMCC 4.7679</strain>
    </source>
</reference>
<dbReference type="AlphaFoldDB" id="A0A8H9MEK4"/>
<evidence type="ECO:0000313" key="3">
    <source>
        <dbReference type="Proteomes" id="UP000658656"/>
    </source>
</evidence>